<dbReference type="SMART" id="SM00736">
    <property type="entry name" value="CADG"/>
    <property type="match status" value="3"/>
</dbReference>
<feature type="region of interest" description="Disordered" evidence="5">
    <location>
        <begin position="104"/>
        <end position="123"/>
    </location>
</feature>
<dbReference type="InterPro" id="IPR002126">
    <property type="entry name" value="Cadherin-like_dom"/>
</dbReference>
<protein>
    <submittedName>
        <fullName evidence="7">Cadherin domain protein</fullName>
    </submittedName>
</protein>
<dbReference type="EMBL" id="ACKY01000113">
    <property type="protein sequence ID" value="EEV87828.1"/>
    <property type="molecule type" value="Genomic_DNA"/>
</dbReference>
<feature type="domain" description="Cadherin" evidence="6">
    <location>
        <begin position="67"/>
        <end position="188"/>
    </location>
</feature>
<dbReference type="GO" id="GO:0005509">
    <property type="term" value="F:calcium ion binding"/>
    <property type="evidence" value="ECO:0007669"/>
    <property type="project" value="InterPro"/>
</dbReference>
<dbReference type="HOGENOM" id="CLU_237703_0_0_6"/>
<feature type="region of interest" description="Disordered" evidence="5">
    <location>
        <begin position="900"/>
        <end position="921"/>
    </location>
</feature>
<dbReference type="Pfam" id="PF13229">
    <property type="entry name" value="Beta_helix"/>
    <property type="match status" value="1"/>
</dbReference>
<keyword evidence="3" id="KW-1133">Transmembrane helix</keyword>
<dbReference type="STRING" id="2718.CHUV0807_0994"/>
<evidence type="ECO:0000313" key="8">
    <source>
        <dbReference type="Proteomes" id="UP000004870"/>
    </source>
</evidence>
<organism evidence="7 8">
    <name type="scientific">Cardiobacterium hominis (strain ATCC 15826 / DSM 8339 / NCTC 10426 / 6573)</name>
    <dbReference type="NCBI Taxonomy" id="638300"/>
    <lineage>
        <taxon>Bacteria</taxon>
        <taxon>Pseudomonadati</taxon>
        <taxon>Pseudomonadota</taxon>
        <taxon>Gammaproteobacteria</taxon>
        <taxon>Cardiobacteriales</taxon>
        <taxon>Cardiobacteriaceae</taxon>
        <taxon>Cardiobacterium</taxon>
    </lineage>
</organism>
<dbReference type="SUPFAM" id="SSF53955">
    <property type="entry name" value="Lysozyme-like"/>
    <property type="match status" value="1"/>
</dbReference>
<dbReference type="GO" id="GO:0005886">
    <property type="term" value="C:plasma membrane"/>
    <property type="evidence" value="ECO:0007669"/>
    <property type="project" value="TreeGrafter"/>
</dbReference>
<dbReference type="InterPro" id="IPR050174">
    <property type="entry name" value="Protocadherin/Cadherin-CA"/>
</dbReference>
<dbReference type="SMART" id="SM00112">
    <property type="entry name" value="CA"/>
    <property type="match status" value="3"/>
</dbReference>
<dbReference type="PANTHER" id="PTHR24028:SF328">
    <property type="entry name" value="CADHERIN-3"/>
    <property type="match status" value="1"/>
</dbReference>
<dbReference type="InterPro" id="IPR039448">
    <property type="entry name" value="Beta_helix"/>
</dbReference>
<dbReference type="Gene3D" id="1.10.530.10">
    <property type="match status" value="1"/>
</dbReference>
<dbReference type="Gene3D" id="2.60.40.2700">
    <property type="match status" value="7"/>
</dbReference>
<keyword evidence="2" id="KW-0812">Transmembrane</keyword>
<dbReference type="CDD" id="cd11304">
    <property type="entry name" value="Cadherin_repeat"/>
    <property type="match status" value="3"/>
</dbReference>
<evidence type="ECO:0000256" key="5">
    <source>
        <dbReference type="SAM" id="MobiDB-lite"/>
    </source>
</evidence>
<dbReference type="RefSeq" id="WP_004142300.1">
    <property type="nucleotide sequence ID" value="NZ_GG694027.1"/>
</dbReference>
<evidence type="ECO:0000256" key="4">
    <source>
        <dbReference type="ARBA" id="ARBA00023180"/>
    </source>
</evidence>
<feature type="region of interest" description="Disordered" evidence="5">
    <location>
        <begin position="1797"/>
        <end position="1817"/>
    </location>
</feature>
<evidence type="ECO:0000256" key="1">
    <source>
        <dbReference type="ARBA" id="ARBA00004167"/>
    </source>
</evidence>
<comment type="subcellular location">
    <subcellularLocation>
        <location evidence="1">Membrane</location>
        <topology evidence="1">Single-pass membrane protein</topology>
    </subcellularLocation>
</comment>
<keyword evidence="3" id="KW-0472">Membrane</keyword>
<feature type="domain" description="Cadherin" evidence="6">
    <location>
        <begin position="319"/>
        <end position="402"/>
    </location>
</feature>
<evidence type="ECO:0000259" key="6">
    <source>
        <dbReference type="PROSITE" id="PS50268"/>
    </source>
</evidence>
<dbReference type="OrthoDB" id="9809583at2"/>
<comment type="caution">
    <text evidence="7">The sequence shown here is derived from an EMBL/GenBank/DDBJ whole genome shotgun (WGS) entry which is preliminary data.</text>
</comment>
<keyword evidence="8" id="KW-1185">Reference proteome</keyword>
<evidence type="ECO:0000313" key="7">
    <source>
        <dbReference type="EMBL" id="EEV87828.1"/>
    </source>
</evidence>
<dbReference type="CDD" id="cd00254">
    <property type="entry name" value="LT-like"/>
    <property type="match status" value="1"/>
</dbReference>
<sequence>MAKVGQTLTAANDLQDEDGLGTITYRWFADNQEIGQGATYQIRAADKGKTLTVKAEYTDGKGHAEIVESAKTAPVSEDNTPQPPQNHAPTDIALSASDIAEGKDGASVGKLTTTDPDAGDTHTYKVSDDRFEVAADGTLKLKAGQHLDYAAEKTINLTVTATDAGGLSTQKTFTLQVQDDPNYLTPQPQPPQNHAPTDIALSESQIAEGKDGATVGKLTTTDPDAGDRHTYTVNDSRFEVASDGTLKLKAGQHLDYATEKTVALTVTATDAGGLSTQKTFTLSVQDDPNYPTPQPQPPQNHAPTDIALSASNIAEGKDGATVGKLTTTDPDTGDRHTYTVSDSRFEVASDGTLKLKAGQHLDYASEKTVNLTVTATDAGGLSTQKTFTLSVQDDPNYPTPQPQPQPNRLGTVEISGVAKVGETLLATVSDADGVPNDVAYKWFADGQEIAGAAAATFKLTNAEKDKSITVQALYTDARGTAEQPLSAATDKVADTTAPGANGAGKVAIAGTAKVGQTLTAAVTDPDGVPDKVEYQWFADGAAIRGATGSSYILTDAEKYKVISVSARYTDLAGHAESVKGDIAPGDINTSISPDFLARQAQYKDLINSVAHKYDIDKALIHAIISVESAYRQEHVAPTNGAVGLMQLAPATAQMLGVNPHNAAENVDGGVRYFKTQLDRFHDVNLALAAYYDGPQTVEKHGNQVPPFASTKRYLDRVHGYQDIYQNERPELINDLGTLRVSGEAKIGANLAAEISDYDGVDPAKVQYQWQRDGKAIDGATGKTYPLQAADAGKTITLHAEYQDGRGVKETLDSSAITPPPANNHAPTGSVIISGTAKVGQTLTASNDLQDADGIGAITYRWFADGTEIGQGATYQIRAADKGKSITVKAEYTDGQAHAESVASQPTAAVSEDAPNQPGSVNITGEAKIGGILTAQVADGDGVDPAQVQYQWQRDGQPIDGATAKTYQLTAADAGHKISVQATYDDQAAHHETPTSPASDIAAADPHAGAITVSGAAKVGAVLTTAITDADGVPKTGIHYQWYADGKAIDGATHEVYRIRPDDIGKHISVQANYTDNGGHAETTNTAAVAQNVADNPATQSAHGHKLYAHEEFGKYIDARDFGVNPANADNTAALKAALKAADDEGAALYLGAGTLKLHEQIRIGADVHDKSGKLIQEGYENVRAIFGAGAGETHLTFDWQQTEGERFYPRAKDDRFNPWNNRTNVNPYAAILIDGVNGKSVADLSLEYQHKTAEDFYQKTKSYFGLINGIIVNDADHTKIDTVEISGMNRAGVYFTSTLAESSGARDKLKTHQISEADAPTGDNNQLIYSNLHHNRVAGALVAFQKNFTADSNHLAWNGHEADGGTGYGIASMAGSYGFGITYSRNTTDHNYRKGLDIHDGNHITIENNTLNGDRLYGIGVYNRQFTMDDVTIRNNHITADPKFRLATDDGDEIAGGTPNYHLYSGIQIQTNTQPLIQDLQSKGPGKFDISDNTISGLEIYQNGVQTYGIEFRNHEPTMNYALNIRGNHISGESSKYLIGILNQTQHKNGSVGAGSGDITIENNTMELARSGRDTAPIYLEEKGQISTLRGSVKINHNALTLREASEGATEAIAMHGNAKTYDVGHNTFELHGNVHDRPVVRINGSSSSAKPHLNLHDNTFQTEDHFDASWLKYGNASVETHNNTLNGKALVTAGSPYQHETPQLLHDHDGYHLNAETALHYPLPAAQPAKHAPYDSLETDKLHELLETHGNEHHAAPAHAPYDSLEANKLHELLGAHGGANHEHGATAKTAAPHYDATHQHNPVPHLPQEDPYTIL</sequence>
<dbReference type="Pfam" id="PF01464">
    <property type="entry name" value="SLT"/>
    <property type="match status" value="1"/>
</dbReference>
<gene>
    <name evidence="7" type="ORF">HMPREF0198_2094</name>
</gene>
<dbReference type="InterPro" id="IPR015919">
    <property type="entry name" value="Cadherin-like_sf"/>
</dbReference>
<dbReference type="PANTHER" id="PTHR24028">
    <property type="entry name" value="CADHERIN-87A"/>
    <property type="match status" value="1"/>
</dbReference>
<feature type="compositionally biased region" description="Pro residues" evidence="5">
    <location>
        <begin position="290"/>
        <end position="300"/>
    </location>
</feature>
<dbReference type="GO" id="GO:0007156">
    <property type="term" value="P:homophilic cell adhesion via plasma membrane adhesion molecules"/>
    <property type="evidence" value="ECO:0007669"/>
    <property type="project" value="InterPro"/>
</dbReference>
<dbReference type="SUPFAM" id="SSF51126">
    <property type="entry name" value="Pectin lyase-like"/>
    <property type="match status" value="1"/>
</dbReference>
<dbReference type="SUPFAM" id="SSF49313">
    <property type="entry name" value="Cadherin-like"/>
    <property type="match status" value="3"/>
</dbReference>
<evidence type="ECO:0000256" key="2">
    <source>
        <dbReference type="ARBA" id="ARBA00022692"/>
    </source>
</evidence>
<dbReference type="Gene3D" id="2.60.40.60">
    <property type="entry name" value="Cadherins"/>
    <property type="match status" value="3"/>
</dbReference>
<dbReference type="InterPro" id="IPR008258">
    <property type="entry name" value="Transglycosylase_SLT_dom_1"/>
</dbReference>
<evidence type="ECO:0000256" key="3">
    <source>
        <dbReference type="ARBA" id="ARBA00022989"/>
    </source>
</evidence>
<dbReference type="InterPro" id="IPR006626">
    <property type="entry name" value="PbH1"/>
</dbReference>
<reference evidence="7 8" key="1">
    <citation type="submission" date="2009-08" db="EMBL/GenBank/DDBJ databases">
        <authorList>
            <person name="Qin X."/>
            <person name="Bachman B."/>
            <person name="Battles P."/>
            <person name="Bell A."/>
            <person name="Bess C."/>
            <person name="Bickham C."/>
            <person name="Chaboub L."/>
            <person name="Chen D."/>
            <person name="Coyle M."/>
            <person name="Deiros D.R."/>
            <person name="Dinh H."/>
            <person name="Forbes L."/>
            <person name="Fowler G."/>
            <person name="Francisco L."/>
            <person name="Fu Q."/>
            <person name="Gubbala S."/>
            <person name="Hale W."/>
            <person name="Han Y."/>
            <person name="Hemphill L."/>
            <person name="Highlander S.K."/>
            <person name="Hirani K."/>
            <person name="Hogues M."/>
            <person name="Jackson L."/>
            <person name="Jakkamsetti A."/>
            <person name="Javaid M."/>
            <person name="Jiang H."/>
            <person name="Korchina V."/>
            <person name="Kovar C."/>
            <person name="Lara F."/>
            <person name="Lee S."/>
            <person name="Mata R."/>
            <person name="Mathew T."/>
            <person name="Moen C."/>
            <person name="Morales K."/>
            <person name="Munidasa M."/>
            <person name="Nazareth L."/>
            <person name="Ngo R."/>
            <person name="Nguyen L."/>
            <person name="Okwuonu G."/>
            <person name="Ongeri F."/>
            <person name="Patil S."/>
            <person name="Petrosino J."/>
            <person name="Pham C."/>
            <person name="Pham P."/>
            <person name="Pu L.-L."/>
            <person name="Puazo M."/>
            <person name="Raj R."/>
            <person name="Reid J."/>
            <person name="Rouhana J."/>
            <person name="Saada N."/>
            <person name="Shang Y."/>
            <person name="Simmons D."/>
            <person name="Thornton R."/>
            <person name="Warren J."/>
            <person name="Weissenberger G."/>
            <person name="Zhang J."/>
            <person name="Zhang L."/>
            <person name="Zhou C."/>
            <person name="Zhu D."/>
            <person name="Muzny D."/>
            <person name="Worley K."/>
            <person name="Gibbs R."/>
        </authorList>
    </citation>
    <scope>NUCLEOTIDE SEQUENCE [LARGE SCALE GENOMIC DNA]</scope>
    <source>
        <strain evidence="8">ATCC 15826 / DSM 8339 / NCTC 10426 / 6573</strain>
    </source>
</reference>
<dbReference type="SMART" id="SM00710">
    <property type="entry name" value="PbH1"/>
    <property type="match status" value="7"/>
</dbReference>
<feature type="region of interest" description="Disordered" evidence="5">
    <location>
        <begin position="283"/>
        <end position="304"/>
    </location>
</feature>
<dbReference type="InterPro" id="IPR006644">
    <property type="entry name" value="Cadg"/>
</dbReference>
<dbReference type="InterPro" id="IPR023346">
    <property type="entry name" value="Lysozyme-like_dom_sf"/>
</dbReference>
<dbReference type="Proteomes" id="UP000004870">
    <property type="component" value="Unassembled WGS sequence"/>
</dbReference>
<dbReference type="Gene3D" id="2.160.20.10">
    <property type="entry name" value="Single-stranded right-handed beta-helix, Pectin lyase-like"/>
    <property type="match status" value="1"/>
</dbReference>
<keyword evidence="4" id="KW-0325">Glycoprotein</keyword>
<dbReference type="InterPro" id="IPR012334">
    <property type="entry name" value="Pectin_lyas_fold"/>
</dbReference>
<accession>C8NC66</accession>
<dbReference type="PROSITE" id="PS50268">
    <property type="entry name" value="CADHERIN_2"/>
    <property type="match status" value="2"/>
</dbReference>
<proteinExistence type="predicted"/>
<dbReference type="InterPro" id="IPR011050">
    <property type="entry name" value="Pectin_lyase_fold/virulence"/>
</dbReference>
<name>C8NC66_CARH6</name>